<proteinExistence type="predicted"/>
<evidence type="ECO:0000256" key="1">
    <source>
        <dbReference type="SAM" id="Phobius"/>
    </source>
</evidence>
<feature type="transmembrane region" description="Helical" evidence="1">
    <location>
        <begin position="276"/>
        <end position="297"/>
    </location>
</feature>
<sequence length="498" mass="53604">MSGGFFRYLCRRRPKPVTPPQRQTGFVALQALGTGRLVGVLTRWHRRLALPAGVAVLLWGLSGVMHPIMSALSPQPQRPAPAATLPAGFVPVKPDLHGPVRELRLASFAGRPAWQWLPADGAQRDWADAQTGLAIADADRAEAERLARAFAGDASSPVARITPVSTFGGDYPAMNKILPVWRVEFARGDGLTAFVDTGEARLSTLTDDRKRALMGAFVLLHSWAWASEPLRLTGISVLLGGGLLTVIGGLALWLVRRRAATLKPGQPRLRRWHRGLGVAVGVAGAMLIGSGLIHLHFARAQAPALPAPLLGAVPPLVTVPDGALRLSAVRVGDRFAWLFAAAAPVSGDEHQHHHAPAVPGGLPRYWSGSTELDLAQQHALMLAERAGAPAGAAATISLVTQFGGEYGFFQKRLPVYRVDYAAPGKPAYYVEPATGAFSARIDDRDRLEGYVFAYLHKWHWLDGLGKTTRDVLLAGFAAANVVAATLGLTLWWRRRRSR</sequence>
<reference evidence="3" key="1">
    <citation type="journal article" date="2019" name="Int. J. Syst. Evol. Microbiol.">
        <title>The Global Catalogue of Microorganisms (GCM) 10K type strain sequencing project: providing services to taxonomists for standard genome sequencing and annotation.</title>
        <authorList>
            <consortium name="The Broad Institute Genomics Platform"/>
            <consortium name="The Broad Institute Genome Sequencing Center for Infectious Disease"/>
            <person name="Wu L."/>
            <person name="Ma J."/>
        </authorList>
    </citation>
    <scope>NUCLEOTIDE SEQUENCE [LARGE SCALE GENOMIC DNA]</scope>
    <source>
        <strain evidence="3">KCTC 23701</strain>
    </source>
</reference>
<evidence type="ECO:0000313" key="3">
    <source>
        <dbReference type="Proteomes" id="UP000604737"/>
    </source>
</evidence>
<keyword evidence="3" id="KW-1185">Reference proteome</keyword>
<dbReference type="Proteomes" id="UP000604737">
    <property type="component" value="Unassembled WGS sequence"/>
</dbReference>
<evidence type="ECO:0000313" key="2">
    <source>
        <dbReference type="EMBL" id="GHD66805.1"/>
    </source>
</evidence>
<dbReference type="Pfam" id="PF03929">
    <property type="entry name" value="PepSY_TM"/>
    <property type="match status" value="1"/>
</dbReference>
<dbReference type="InterPro" id="IPR005625">
    <property type="entry name" value="PepSY-ass_TM"/>
</dbReference>
<dbReference type="PANTHER" id="PTHR34219">
    <property type="entry name" value="IRON-REGULATED INNER MEMBRANE PROTEIN-RELATED"/>
    <property type="match status" value="1"/>
</dbReference>
<organism evidence="2 3">
    <name type="scientific">Jeongeupia chitinilytica</name>
    <dbReference type="NCBI Taxonomy" id="1041641"/>
    <lineage>
        <taxon>Bacteria</taxon>
        <taxon>Pseudomonadati</taxon>
        <taxon>Pseudomonadota</taxon>
        <taxon>Betaproteobacteria</taxon>
        <taxon>Neisseriales</taxon>
        <taxon>Chitinibacteraceae</taxon>
        <taxon>Jeongeupia</taxon>
    </lineage>
</organism>
<feature type="transmembrane region" description="Helical" evidence="1">
    <location>
        <begin position="232"/>
        <end position="255"/>
    </location>
</feature>
<evidence type="ECO:0008006" key="4">
    <source>
        <dbReference type="Google" id="ProtNLM"/>
    </source>
</evidence>
<comment type="caution">
    <text evidence="2">The sequence shown here is derived from an EMBL/GenBank/DDBJ whole genome shotgun (WGS) entry which is preliminary data.</text>
</comment>
<protein>
    <recommendedName>
        <fullName evidence="4">PepSY domain-containing protein</fullName>
    </recommendedName>
</protein>
<dbReference type="PANTHER" id="PTHR34219:SF3">
    <property type="entry name" value="BLL7967 PROTEIN"/>
    <property type="match status" value="1"/>
</dbReference>
<name>A0ABQ3H6B5_9NEIS</name>
<keyword evidence="1" id="KW-0812">Transmembrane</keyword>
<keyword evidence="1" id="KW-0472">Membrane</keyword>
<gene>
    <name evidence="2" type="ORF">GCM10007350_29570</name>
</gene>
<dbReference type="EMBL" id="BMYO01000008">
    <property type="protein sequence ID" value="GHD66805.1"/>
    <property type="molecule type" value="Genomic_DNA"/>
</dbReference>
<accession>A0ABQ3H6B5</accession>
<keyword evidence="1" id="KW-1133">Transmembrane helix</keyword>
<feature type="transmembrane region" description="Helical" evidence="1">
    <location>
        <begin position="471"/>
        <end position="492"/>
    </location>
</feature>